<keyword evidence="1" id="KW-1133">Transmembrane helix</keyword>
<keyword evidence="1" id="KW-0812">Transmembrane</keyword>
<reference evidence="3" key="1">
    <citation type="submission" date="2014-09" db="EMBL/GenBank/DDBJ databases">
        <authorList>
            <person name="Sauder A.B."/>
            <person name="McKenzie Q.R."/>
            <person name="Temple L.M."/>
            <person name="Alexis B.K."/>
            <person name="Al-Atrache Z."/>
            <person name="Lewis L.O."/>
            <person name="Loesser-Casey K.E."/>
            <person name="Mitchell K.J."/>
        </authorList>
    </citation>
    <scope>NUCLEOTIDE SEQUENCE [LARGE SCALE GENOMIC DNA]</scope>
</reference>
<evidence type="ECO:0000313" key="2">
    <source>
        <dbReference type="EMBL" id="AHZ09460.1"/>
    </source>
</evidence>
<name>A0A024AZ53_9CAUD</name>
<protein>
    <submittedName>
        <fullName evidence="2">Uncharacterized protein</fullName>
    </submittedName>
</protein>
<dbReference type="KEGG" id="vg:19526326"/>
<proteinExistence type="predicted"/>
<feature type="transmembrane region" description="Helical" evidence="1">
    <location>
        <begin position="31"/>
        <end position="52"/>
    </location>
</feature>
<dbReference type="Proteomes" id="UP000026902">
    <property type="component" value="Segment"/>
</dbReference>
<evidence type="ECO:0000256" key="1">
    <source>
        <dbReference type="SAM" id="Phobius"/>
    </source>
</evidence>
<dbReference type="GeneID" id="19526326"/>
<evidence type="ECO:0000313" key="3">
    <source>
        <dbReference type="Proteomes" id="UP000026902"/>
    </source>
</evidence>
<sequence length="56" mass="6145">MVVAAVILTLLFAYGVVVVLYQLNNIGQQSVFEVMFTLIVTMVLAVLIIFIITEGI</sequence>
<accession>A0A024AZ53</accession>
<dbReference type="RefSeq" id="YP_009036926.1">
    <property type="nucleotide sequence ID" value="NC_024216.1"/>
</dbReference>
<organism evidence="2 3">
    <name type="scientific">Bacillus phage CAM003</name>
    <dbReference type="NCBI Taxonomy" id="1486657"/>
    <lineage>
        <taxon>Viruses</taxon>
        <taxon>Duplodnaviria</taxon>
        <taxon>Heunggongvirae</taxon>
        <taxon>Uroviricota</taxon>
        <taxon>Caudoviricetes</taxon>
        <taxon>Herelleviridae</taxon>
        <taxon>Bastillevirinae</taxon>
        <taxon>Bastillevirus</taxon>
        <taxon>Bastillevirus CAM003</taxon>
    </lineage>
</organism>
<keyword evidence="1" id="KW-0472">Membrane</keyword>
<dbReference type="EMBL" id="KJ489397">
    <property type="protein sequence ID" value="AHZ09460.1"/>
    <property type="molecule type" value="Genomic_DNA"/>
</dbReference>
<keyword evidence="3" id="KW-1185">Reference proteome</keyword>